<evidence type="ECO:0000313" key="4">
    <source>
        <dbReference type="Proteomes" id="UP001596162"/>
    </source>
</evidence>
<evidence type="ECO:0000256" key="1">
    <source>
        <dbReference type="ARBA" id="ARBA00007435"/>
    </source>
</evidence>
<dbReference type="InterPro" id="IPR000305">
    <property type="entry name" value="GIY-YIG_endonuc"/>
</dbReference>
<dbReference type="PANTHER" id="PTHR34477:SF1">
    <property type="entry name" value="UPF0213 PROTEIN YHBQ"/>
    <property type="match status" value="1"/>
</dbReference>
<dbReference type="Pfam" id="PF01541">
    <property type="entry name" value="GIY-YIG"/>
    <property type="match status" value="1"/>
</dbReference>
<evidence type="ECO:0000313" key="3">
    <source>
        <dbReference type="EMBL" id="MFC5193705.1"/>
    </source>
</evidence>
<dbReference type="EMBL" id="JBHSLA010000001">
    <property type="protein sequence ID" value="MFC5193705.1"/>
    <property type="molecule type" value="Genomic_DNA"/>
</dbReference>
<name>A0ABW0C334_9FLAO</name>
<dbReference type="PROSITE" id="PS50164">
    <property type="entry name" value="GIY_YIG"/>
    <property type="match status" value="1"/>
</dbReference>
<dbReference type="InterPro" id="IPR035901">
    <property type="entry name" value="GIY-YIG_endonuc_sf"/>
</dbReference>
<gene>
    <name evidence="3" type="ORF">ACFPH8_00045</name>
</gene>
<dbReference type="PANTHER" id="PTHR34477">
    <property type="entry name" value="UPF0213 PROTEIN YHBQ"/>
    <property type="match status" value="1"/>
</dbReference>
<proteinExistence type="inferred from homology"/>
<reference evidence="4" key="1">
    <citation type="journal article" date="2019" name="Int. J. Syst. Evol. Microbiol.">
        <title>The Global Catalogue of Microorganisms (GCM) 10K type strain sequencing project: providing services to taxonomists for standard genome sequencing and annotation.</title>
        <authorList>
            <consortium name="The Broad Institute Genomics Platform"/>
            <consortium name="The Broad Institute Genome Sequencing Center for Infectious Disease"/>
            <person name="Wu L."/>
            <person name="Ma J."/>
        </authorList>
    </citation>
    <scope>NUCLEOTIDE SEQUENCE [LARGE SCALE GENOMIC DNA]</scope>
    <source>
        <strain evidence="4">JCM 17978</strain>
    </source>
</reference>
<comment type="caution">
    <text evidence="3">The sequence shown here is derived from an EMBL/GenBank/DDBJ whole genome shotgun (WGS) entry which is preliminary data.</text>
</comment>
<dbReference type="RefSeq" id="WP_248395810.1">
    <property type="nucleotide sequence ID" value="NZ_JBHSLA010000001.1"/>
</dbReference>
<sequence>MFYTYVLKSEVDGRRYKGHTDNIASRLLEHNSGKTKSTKGYIPWELVYFESFKTREEAIERERFFKTGVGREFIKNKIKANNSNK</sequence>
<protein>
    <submittedName>
        <fullName evidence="3">GIY-YIG nuclease family protein</fullName>
    </submittedName>
</protein>
<accession>A0ABW0C334</accession>
<dbReference type="SUPFAM" id="SSF82771">
    <property type="entry name" value="GIY-YIG endonuclease"/>
    <property type="match status" value="1"/>
</dbReference>
<dbReference type="Gene3D" id="3.40.1440.10">
    <property type="entry name" value="GIY-YIG endonuclease"/>
    <property type="match status" value="1"/>
</dbReference>
<dbReference type="InterPro" id="IPR050190">
    <property type="entry name" value="UPF0213_domain"/>
</dbReference>
<keyword evidence="4" id="KW-1185">Reference proteome</keyword>
<comment type="similarity">
    <text evidence="1">Belongs to the UPF0213 family.</text>
</comment>
<dbReference type="CDD" id="cd10449">
    <property type="entry name" value="GIY-YIG_SLX1_like"/>
    <property type="match status" value="1"/>
</dbReference>
<organism evidence="3 4">
    <name type="scientific">Bizionia hallyeonensis</name>
    <dbReference type="NCBI Taxonomy" id="1123757"/>
    <lineage>
        <taxon>Bacteria</taxon>
        <taxon>Pseudomonadati</taxon>
        <taxon>Bacteroidota</taxon>
        <taxon>Flavobacteriia</taxon>
        <taxon>Flavobacteriales</taxon>
        <taxon>Flavobacteriaceae</taxon>
        <taxon>Bizionia</taxon>
    </lineage>
</organism>
<evidence type="ECO:0000259" key="2">
    <source>
        <dbReference type="PROSITE" id="PS50164"/>
    </source>
</evidence>
<feature type="domain" description="GIY-YIG" evidence="2">
    <location>
        <begin position="1"/>
        <end position="77"/>
    </location>
</feature>
<dbReference type="Proteomes" id="UP001596162">
    <property type="component" value="Unassembled WGS sequence"/>
</dbReference>